<feature type="compositionally biased region" description="Polar residues" evidence="1">
    <location>
        <begin position="61"/>
        <end position="73"/>
    </location>
</feature>
<dbReference type="Proteomes" id="UP000507222">
    <property type="component" value="Unassembled WGS sequence"/>
</dbReference>
<protein>
    <submittedName>
        <fullName evidence="2">Uncharacterized protein</fullName>
    </submittedName>
</protein>
<dbReference type="EMBL" id="CAEKDK010000008">
    <property type="protein sequence ID" value="CAB4291568.1"/>
    <property type="molecule type" value="Genomic_DNA"/>
</dbReference>
<organism evidence="2 3">
    <name type="scientific">Prunus armeniaca</name>
    <name type="common">Apricot</name>
    <name type="synonym">Armeniaca vulgaris</name>
    <dbReference type="NCBI Taxonomy" id="36596"/>
    <lineage>
        <taxon>Eukaryota</taxon>
        <taxon>Viridiplantae</taxon>
        <taxon>Streptophyta</taxon>
        <taxon>Embryophyta</taxon>
        <taxon>Tracheophyta</taxon>
        <taxon>Spermatophyta</taxon>
        <taxon>Magnoliopsida</taxon>
        <taxon>eudicotyledons</taxon>
        <taxon>Gunneridae</taxon>
        <taxon>Pentapetalae</taxon>
        <taxon>rosids</taxon>
        <taxon>fabids</taxon>
        <taxon>Rosales</taxon>
        <taxon>Rosaceae</taxon>
        <taxon>Amygdaloideae</taxon>
        <taxon>Amygdaleae</taxon>
        <taxon>Prunus</taxon>
    </lineage>
</organism>
<accession>A0A6J5W071</accession>
<dbReference type="AlphaFoldDB" id="A0A6J5W071"/>
<feature type="region of interest" description="Disordered" evidence="1">
    <location>
        <begin position="35"/>
        <end position="84"/>
    </location>
</feature>
<name>A0A6J5W071_PRUAR</name>
<proteinExistence type="predicted"/>
<evidence type="ECO:0000256" key="1">
    <source>
        <dbReference type="SAM" id="MobiDB-lite"/>
    </source>
</evidence>
<reference evidence="2 3" key="1">
    <citation type="submission" date="2020-05" db="EMBL/GenBank/DDBJ databases">
        <authorList>
            <person name="Campoy J."/>
            <person name="Schneeberger K."/>
            <person name="Spophaly S."/>
        </authorList>
    </citation>
    <scope>NUCLEOTIDE SEQUENCE [LARGE SCALE GENOMIC DNA]</scope>
    <source>
        <strain evidence="2">PruArmRojPasFocal</strain>
    </source>
</reference>
<gene>
    <name evidence="2" type="ORF">CURHAP_LOCUS51921</name>
</gene>
<sequence>MAITKGSAYQVSCTMIVFALLILTSPKPLLAYRPLKEEQSTAGVRKSVTKAPLERGPLPPSSSSSCTYINTPGGSHGGHCEIHK</sequence>
<evidence type="ECO:0000313" key="3">
    <source>
        <dbReference type="Proteomes" id="UP000507222"/>
    </source>
</evidence>
<evidence type="ECO:0000313" key="2">
    <source>
        <dbReference type="EMBL" id="CAB4291568.1"/>
    </source>
</evidence>